<dbReference type="AlphaFoldDB" id="A0AAN9SLC0"/>
<dbReference type="Proteomes" id="UP001386955">
    <property type="component" value="Unassembled WGS sequence"/>
</dbReference>
<keyword evidence="2" id="KW-1185">Reference proteome</keyword>
<dbReference type="EMBL" id="JAYMYS010000003">
    <property type="protein sequence ID" value="KAK7400002.1"/>
    <property type="molecule type" value="Genomic_DNA"/>
</dbReference>
<gene>
    <name evidence="1" type="ORF">VNO78_11200</name>
</gene>
<comment type="caution">
    <text evidence="1">The sequence shown here is derived from an EMBL/GenBank/DDBJ whole genome shotgun (WGS) entry which is preliminary data.</text>
</comment>
<evidence type="ECO:0000313" key="1">
    <source>
        <dbReference type="EMBL" id="KAK7400002.1"/>
    </source>
</evidence>
<name>A0AAN9SLC0_PSOTE</name>
<organism evidence="1 2">
    <name type="scientific">Psophocarpus tetragonolobus</name>
    <name type="common">Winged bean</name>
    <name type="synonym">Dolichos tetragonolobus</name>
    <dbReference type="NCBI Taxonomy" id="3891"/>
    <lineage>
        <taxon>Eukaryota</taxon>
        <taxon>Viridiplantae</taxon>
        <taxon>Streptophyta</taxon>
        <taxon>Embryophyta</taxon>
        <taxon>Tracheophyta</taxon>
        <taxon>Spermatophyta</taxon>
        <taxon>Magnoliopsida</taxon>
        <taxon>eudicotyledons</taxon>
        <taxon>Gunneridae</taxon>
        <taxon>Pentapetalae</taxon>
        <taxon>rosids</taxon>
        <taxon>fabids</taxon>
        <taxon>Fabales</taxon>
        <taxon>Fabaceae</taxon>
        <taxon>Papilionoideae</taxon>
        <taxon>50 kb inversion clade</taxon>
        <taxon>NPAAA clade</taxon>
        <taxon>indigoferoid/millettioid clade</taxon>
        <taxon>Phaseoleae</taxon>
        <taxon>Psophocarpus</taxon>
    </lineage>
</organism>
<reference evidence="1 2" key="1">
    <citation type="submission" date="2024-01" db="EMBL/GenBank/DDBJ databases">
        <title>The genomes of 5 underutilized Papilionoideae crops provide insights into root nodulation and disease resistanc.</title>
        <authorList>
            <person name="Jiang F."/>
        </authorList>
    </citation>
    <scope>NUCLEOTIDE SEQUENCE [LARGE SCALE GENOMIC DNA]</scope>
    <source>
        <strain evidence="1">DUOXIRENSHENG_FW03</strain>
        <tissue evidence="1">Leaves</tissue>
    </source>
</reference>
<accession>A0AAN9SLC0</accession>
<proteinExistence type="predicted"/>
<sequence>MVLLWEGTSCCCASERGAKGEQGVVGKSFVRGESSEHEMKCKGASTRMFAPFQGSSRPNREEFHGGDGRFPTKLLCSNVSLVVTAILQMNRLLQS</sequence>
<evidence type="ECO:0000313" key="2">
    <source>
        <dbReference type="Proteomes" id="UP001386955"/>
    </source>
</evidence>
<protein>
    <submittedName>
        <fullName evidence="1">Uncharacterized protein</fullName>
    </submittedName>
</protein>